<dbReference type="AlphaFoldDB" id="A0AAD1SDV0"/>
<evidence type="ECO:0000256" key="4">
    <source>
        <dbReference type="ARBA" id="ARBA00022679"/>
    </source>
</evidence>
<evidence type="ECO:0000256" key="15">
    <source>
        <dbReference type="ARBA" id="ARBA00041341"/>
    </source>
</evidence>
<dbReference type="FunFam" id="3.90.1480.20:FF:000006">
    <property type="entry name" value="ST3 beta-galactoside alpha-2,3-sialyltransferase 5"/>
    <property type="match status" value="1"/>
</dbReference>
<feature type="disulfide bond" evidence="24">
    <location>
        <begin position="138"/>
        <end position="296"/>
    </location>
</feature>
<evidence type="ECO:0000256" key="8">
    <source>
        <dbReference type="ARBA" id="ARBA00023034"/>
    </source>
</evidence>
<keyword evidence="10 25" id="KW-0472">Membrane</keyword>
<evidence type="ECO:0000256" key="21">
    <source>
        <dbReference type="ARBA" id="ARBA00048050"/>
    </source>
</evidence>
<comment type="catalytic activity">
    <reaction evidence="22">
        <text>ganglioside GA2 (d18:1(4E)/18:0) + CMP-N-acetyl-beta-neuraminate = ganglioside GM2 (d18:1(4E)/18:0) + CMP + H(+)</text>
        <dbReference type="Rhea" id="RHEA:41776"/>
        <dbReference type="ChEBI" id="CHEBI:15378"/>
        <dbReference type="ChEBI" id="CHEBI:57812"/>
        <dbReference type="ChEBI" id="CHEBI:60377"/>
        <dbReference type="ChEBI" id="CHEBI:78485"/>
        <dbReference type="ChEBI" id="CHEBI:78486"/>
    </reaction>
    <physiologicalReaction direction="left-to-right" evidence="22">
        <dbReference type="Rhea" id="RHEA:41777"/>
    </physiologicalReaction>
</comment>
<dbReference type="EMBL" id="OW240917">
    <property type="protein sequence ID" value="CAH2299552.1"/>
    <property type="molecule type" value="Genomic_DNA"/>
</dbReference>
<feature type="transmembrane region" description="Helical" evidence="25">
    <location>
        <begin position="12"/>
        <end position="29"/>
    </location>
</feature>
<comment type="function">
    <text evidence="20">Transfers the sialyl group (N-acetyl-alpha-neuraminyl or NeuAc) from CMP-NeuAc to the non-reducing terminal galactose (Gal) of glycosphingolipids forming gangliosides (important molecules involved in the regulation of multiple cellular processes, including cell proliferation and differentiation, apoptosis, embryogenesis, development, and oncogenesis). Mainly involved in the biosynthesis of ganglioside GM3 but can also use different glycolipids as substrate acceptors such as D-galactosylceramide (GalCer), asialo-GM2 (GA2) and asialo-GM1 (GA1), although less preferentially than beta-D-Gal-(1-&gt;4)-beta-D-Glc-(1&lt;-&gt;1)-Cer (LacCer).</text>
</comment>
<evidence type="ECO:0000256" key="22">
    <source>
        <dbReference type="ARBA" id="ARBA00048805"/>
    </source>
</evidence>
<keyword evidence="27" id="KW-1185">Reference proteome</keyword>
<evidence type="ECO:0000256" key="16">
    <source>
        <dbReference type="ARBA" id="ARBA00041896"/>
    </source>
</evidence>
<keyword evidence="8" id="KW-0333">Golgi apparatus</keyword>
<comment type="catalytic activity">
    <reaction evidence="21">
        <text>a beta-D-Gal-(1&lt;-&gt;1')-ceramide + CMP-N-acetyl-beta-neuraminate = N-acetyl-alpha-neuraminosyl-(2-&gt;3)-beta-D-galactosyl-(1&lt;-&gt;1')-ceramide + CMP + H(+)</text>
        <dbReference type="Rhea" id="RHEA:41780"/>
        <dbReference type="ChEBI" id="CHEBI:15378"/>
        <dbReference type="ChEBI" id="CHEBI:57812"/>
        <dbReference type="ChEBI" id="CHEBI:60377"/>
        <dbReference type="ChEBI" id="CHEBI:82643"/>
        <dbReference type="ChEBI" id="CHEBI:143593"/>
    </reaction>
    <physiologicalReaction direction="left-to-right" evidence="21">
        <dbReference type="Rhea" id="RHEA:41781"/>
    </physiologicalReaction>
</comment>
<dbReference type="PANTHER" id="PTHR13713:SF60">
    <property type="entry name" value="LACTOSYLCERAMIDE ALPHA-2,3-SIALYLTRANSFERASE"/>
    <property type="match status" value="1"/>
</dbReference>
<comment type="subcellular location">
    <subcellularLocation>
        <location evidence="1">Golgi apparatus membrane</location>
        <topology evidence="1">Single-pass type II membrane protein</topology>
    </subcellularLocation>
</comment>
<dbReference type="GO" id="GO:0000139">
    <property type="term" value="C:Golgi membrane"/>
    <property type="evidence" value="ECO:0007669"/>
    <property type="project" value="UniProtKB-SubCell"/>
</dbReference>
<dbReference type="GO" id="GO:0047291">
    <property type="term" value="F:lactosylceramide alpha-2,3-sialyltransferase activity"/>
    <property type="evidence" value="ECO:0007669"/>
    <property type="project" value="UniProtKB-EC"/>
</dbReference>
<evidence type="ECO:0000256" key="11">
    <source>
        <dbReference type="ARBA" id="ARBA00023157"/>
    </source>
</evidence>
<evidence type="ECO:0000313" key="26">
    <source>
        <dbReference type="EMBL" id="CAH2299552.1"/>
    </source>
</evidence>
<dbReference type="GO" id="GO:0006629">
    <property type="term" value="P:lipid metabolic process"/>
    <property type="evidence" value="ECO:0007669"/>
    <property type="project" value="UniProtKB-KW"/>
</dbReference>
<evidence type="ECO:0000256" key="25">
    <source>
        <dbReference type="SAM" id="Phobius"/>
    </source>
</evidence>
<keyword evidence="4" id="KW-0808">Transferase</keyword>
<dbReference type="Gene3D" id="3.90.1480.20">
    <property type="entry name" value="Glycosyl transferase family 29"/>
    <property type="match status" value="1"/>
</dbReference>
<dbReference type="InterPro" id="IPR051142">
    <property type="entry name" value="Glycosyltransferase_29"/>
</dbReference>
<accession>A0AAD1SDV0</accession>
<evidence type="ECO:0000256" key="24">
    <source>
        <dbReference type="PIRSR" id="PIRSR005557-2"/>
    </source>
</evidence>
<evidence type="ECO:0000256" key="7">
    <source>
        <dbReference type="ARBA" id="ARBA00022989"/>
    </source>
</evidence>
<evidence type="ECO:0000256" key="14">
    <source>
        <dbReference type="ARBA" id="ARBA00039792"/>
    </source>
</evidence>
<evidence type="ECO:0000256" key="5">
    <source>
        <dbReference type="ARBA" id="ARBA00022692"/>
    </source>
</evidence>
<reference evidence="26" key="1">
    <citation type="submission" date="2022-03" db="EMBL/GenBank/DDBJ databases">
        <authorList>
            <person name="Alioto T."/>
            <person name="Alioto T."/>
            <person name="Gomez Garrido J."/>
        </authorList>
    </citation>
    <scope>NUCLEOTIDE SEQUENCE</scope>
</reference>
<comment type="catalytic activity">
    <reaction evidence="23">
        <text>ganglioside GA1 (d18:1(4E)/18:0) + CMP-N-acetyl-beta-neuraminate = ganglioside GM1 (d18:1(4E)/18:0) + CMP + H(+)</text>
        <dbReference type="Rhea" id="RHEA:41784"/>
        <dbReference type="ChEBI" id="CHEBI:15378"/>
        <dbReference type="ChEBI" id="CHEBI:57812"/>
        <dbReference type="ChEBI" id="CHEBI:60377"/>
        <dbReference type="ChEBI" id="CHEBI:73110"/>
        <dbReference type="ChEBI" id="CHEBI:78484"/>
    </reaction>
    <physiologicalReaction direction="left-to-right" evidence="23">
        <dbReference type="Rhea" id="RHEA:41785"/>
    </physiologicalReaction>
</comment>
<dbReference type="PANTHER" id="PTHR13713">
    <property type="entry name" value="SIALYLTRANSFERASE"/>
    <property type="match status" value="1"/>
</dbReference>
<dbReference type="EC" id="2.4.3.9" evidence="13"/>
<evidence type="ECO:0000256" key="3">
    <source>
        <dbReference type="ARBA" id="ARBA00022676"/>
    </source>
</evidence>
<evidence type="ECO:0000256" key="23">
    <source>
        <dbReference type="ARBA" id="ARBA00049539"/>
    </source>
</evidence>
<comment type="catalytic activity">
    <reaction evidence="19">
        <text>a beta-D-Gal-(1-&gt;4)-beta-D-Glc-(1&lt;-&gt;1)-Cer(d18:1(4E)) + CMP-N-acetyl-beta-neuraminate = a ganglioside GM3 (d18:1(4E)) + CMP + H(+)</text>
        <dbReference type="Rhea" id="RHEA:18417"/>
        <dbReference type="ChEBI" id="CHEBI:15378"/>
        <dbReference type="ChEBI" id="CHEBI:17950"/>
        <dbReference type="ChEBI" id="CHEBI:57812"/>
        <dbReference type="ChEBI" id="CHEBI:60065"/>
        <dbReference type="ChEBI" id="CHEBI:60377"/>
        <dbReference type="EC" id="2.4.3.9"/>
    </reaction>
    <physiologicalReaction direction="left-to-right" evidence="19">
        <dbReference type="Rhea" id="RHEA:18418"/>
    </physiologicalReaction>
</comment>
<evidence type="ECO:0000313" key="27">
    <source>
        <dbReference type="Proteomes" id="UP001295444"/>
    </source>
</evidence>
<dbReference type="InterPro" id="IPR038578">
    <property type="entry name" value="GT29-like_sf"/>
</dbReference>
<dbReference type="Pfam" id="PF00777">
    <property type="entry name" value="Glyco_transf_29"/>
    <property type="match status" value="1"/>
</dbReference>
<organism evidence="26 27">
    <name type="scientific">Pelobates cultripes</name>
    <name type="common">Western spadefoot toad</name>
    <dbReference type="NCBI Taxonomy" id="61616"/>
    <lineage>
        <taxon>Eukaryota</taxon>
        <taxon>Metazoa</taxon>
        <taxon>Chordata</taxon>
        <taxon>Craniata</taxon>
        <taxon>Vertebrata</taxon>
        <taxon>Euteleostomi</taxon>
        <taxon>Amphibia</taxon>
        <taxon>Batrachia</taxon>
        <taxon>Anura</taxon>
        <taxon>Pelobatoidea</taxon>
        <taxon>Pelobatidae</taxon>
        <taxon>Pelobates</taxon>
    </lineage>
</organism>
<proteinExistence type="inferred from homology"/>
<dbReference type="CDD" id="cd23983">
    <property type="entry name" value="GT29_ST3GAL5"/>
    <property type="match status" value="1"/>
</dbReference>
<dbReference type="Proteomes" id="UP001295444">
    <property type="component" value="Chromosome 06"/>
</dbReference>
<evidence type="ECO:0000256" key="2">
    <source>
        <dbReference type="ARBA" id="ARBA00006003"/>
    </source>
</evidence>
<evidence type="ECO:0000256" key="6">
    <source>
        <dbReference type="ARBA" id="ARBA00022968"/>
    </source>
</evidence>
<dbReference type="InterPro" id="IPR001675">
    <property type="entry name" value="Glyco_trans_29"/>
</dbReference>
<keyword evidence="3" id="KW-0328">Glycosyltransferase</keyword>
<evidence type="ECO:0000256" key="19">
    <source>
        <dbReference type="ARBA" id="ARBA00043651"/>
    </source>
</evidence>
<keyword evidence="5 25" id="KW-0812">Transmembrane</keyword>
<name>A0AAD1SDV0_PELCU</name>
<evidence type="ECO:0000256" key="10">
    <source>
        <dbReference type="ARBA" id="ARBA00023136"/>
    </source>
</evidence>
<evidence type="ECO:0000256" key="18">
    <source>
        <dbReference type="ARBA" id="ARBA00042545"/>
    </source>
</evidence>
<sequence length="369" mass="42063">MKRSILKCCCRFSLRFLIFCVFILSFVYVCKVGLDSRRCDVTDVDPEYVKRAKSFAKKVLESECRPAFAKSAMGRMFKKRYNANLAAFTSKEDLGKSLHKYEPPFGFHSYVEQLEAILQIMPEVDLPKGLSSKSCKRCVVIGSGGILRGLDLGKIVDEFDITIRLNNAPVTGHTWDVGNKTTIRMTYPEGAPVSEEEYNNSSLFVTVLYKNADFLWLQSVLKNETLSVWNRLFFWKSVVERLPLTFKQLRILNPLIVKETALDILEYPQPGTKWIGWEKNIPTIGVTAIILATHLCDEVSFAGFGYDLNQPDITLHYFDNLCMNAMSRQPMHDIMKERELIKRLVKEGVVTDLSGGIHCEFCNKHLADT</sequence>
<keyword evidence="6" id="KW-0735">Signal-anchor</keyword>
<dbReference type="PIRSF" id="PIRSF005557">
    <property type="entry name" value="Sialyl_trans"/>
    <property type="match status" value="1"/>
</dbReference>
<comment type="similarity">
    <text evidence="2">Belongs to the glycosyltransferase 29 family.</text>
</comment>
<keyword evidence="9" id="KW-0443">Lipid metabolism</keyword>
<keyword evidence="11" id="KW-1015">Disulfide bond</keyword>
<evidence type="ECO:0000256" key="17">
    <source>
        <dbReference type="ARBA" id="ARBA00041976"/>
    </source>
</evidence>
<evidence type="ECO:0000256" key="13">
    <source>
        <dbReference type="ARBA" id="ARBA00039111"/>
    </source>
</evidence>
<evidence type="ECO:0000256" key="1">
    <source>
        <dbReference type="ARBA" id="ARBA00004323"/>
    </source>
</evidence>
<protein>
    <recommendedName>
        <fullName evidence="14">Lactosylceramide alpha-2,3-sialyltransferase</fullName>
        <ecNumber evidence="13">2.4.3.9</ecNumber>
    </recommendedName>
    <alternativeName>
        <fullName evidence="15">CMP-NeuAc:lactosylceramide alpha-2,3-sialyltransferase</fullName>
    </alternativeName>
    <alternativeName>
        <fullName evidence="18">Ganglioside GM3 synthase</fullName>
    </alternativeName>
    <alternativeName>
        <fullName evidence="17">ST3Gal V</fullName>
    </alternativeName>
    <alternativeName>
        <fullName evidence="16">Sialyltransferase 9</fullName>
    </alternativeName>
</protein>
<keyword evidence="7 25" id="KW-1133">Transmembrane helix</keyword>
<keyword evidence="12" id="KW-0325">Glycoprotein</keyword>
<gene>
    <name evidence="26" type="ORF">PECUL_23A015594</name>
</gene>
<dbReference type="InterPro" id="IPR012163">
    <property type="entry name" value="Sialyl_trans"/>
</dbReference>
<evidence type="ECO:0000256" key="9">
    <source>
        <dbReference type="ARBA" id="ARBA00023098"/>
    </source>
</evidence>
<evidence type="ECO:0000256" key="12">
    <source>
        <dbReference type="ARBA" id="ARBA00023180"/>
    </source>
</evidence>
<evidence type="ECO:0000256" key="20">
    <source>
        <dbReference type="ARBA" id="ARBA00045587"/>
    </source>
</evidence>